<sequence>MKRILVPTDFSKESEYALKIGAHLALKNNATLYLLHLLELPLHLATSPAGELPEAFFFIKLAQQKIDDLKTRTFLQNIKVEKIIEAGSTHIGINNAIADHEIDFIVMGSSGTSGIEEFFIGSNTEKVVRTSTVPVLIIKNKLSKLKTDSFVYACDFAPDAFEAYKKAVTFGNSTNATLHLVYVNTPNQFVRTTEIENKIAVFTNQVRPEKFTVNIYNDLTVEDGILNFSKEIDADLIGISTHGRKGIAHFFNGSITEDLANHALRPVITFRI</sequence>
<evidence type="ECO:0000313" key="3">
    <source>
        <dbReference type="EMBL" id="UNY99276.1"/>
    </source>
</evidence>
<dbReference type="InterPro" id="IPR006016">
    <property type="entry name" value="UspA"/>
</dbReference>
<dbReference type="EMBL" id="CP094326">
    <property type="protein sequence ID" value="UNY99276.1"/>
    <property type="molecule type" value="Genomic_DNA"/>
</dbReference>
<organism evidence="3 4">
    <name type="scientific">Zhouia spongiae</name>
    <dbReference type="NCBI Taxonomy" id="2202721"/>
    <lineage>
        <taxon>Bacteria</taxon>
        <taxon>Pseudomonadati</taxon>
        <taxon>Bacteroidota</taxon>
        <taxon>Flavobacteriia</taxon>
        <taxon>Flavobacteriales</taxon>
        <taxon>Flavobacteriaceae</taxon>
        <taxon>Zhouia</taxon>
    </lineage>
</organism>
<reference evidence="3 4" key="1">
    <citation type="journal article" date="2018" name="Int. J. Syst. Evol. Microbiol.">
        <title>Zhouia spongiae sp. nov., isolated from a marine sponge.</title>
        <authorList>
            <person name="Zhuang L."/>
            <person name="Lin B."/>
            <person name="Qin F."/>
            <person name="Luo L."/>
        </authorList>
    </citation>
    <scope>NUCLEOTIDE SEQUENCE [LARGE SCALE GENOMIC DNA]</scope>
    <source>
        <strain evidence="3 4">HN-Y44</strain>
    </source>
</reference>
<keyword evidence="4" id="KW-1185">Reference proteome</keyword>
<dbReference type="CDD" id="cd00293">
    <property type="entry name" value="USP-like"/>
    <property type="match status" value="2"/>
</dbReference>
<feature type="domain" description="UspA" evidence="2">
    <location>
        <begin position="150"/>
        <end position="270"/>
    </location>
</feature>
<dbReference type="PANTHER" id="PTHR46268">
    <property type="entry name" value="STRESS RESPONSE PROTEIN NHAX"/>
    <property type="match status" value="1"/>
</dbReference>
<dbReference type="InterPro" id="IPR006015">
    <property type="entry name" value="Universal_stress_UspA"/>
</dbReference>
<dbReference type="Pfam" id="PF00582">
    <property type="entry name" value="Usp"/>
    <property type="match status" value="2"/>
</dbReference>
<name>A0ABY3YP49_9FLAO</name>
<evidence type="ECO:0000259" key="2">
    <source>
        <dbReference type="Pfam" id="PF00582"/>
    </source>
</evidence>
<evidence type="ECO:0000256" key="1">
    <source>
        <dbReference type="ARBA" id="ARBA00008791"/>
    </source>
</evidence>
<evidence type="ECO:0000313" key="4">
    <source>
        <dbReference type="Proteomes" id="UP000829476"/>
    </source>
</evidence>
<dbReference type="SUPFAM" id="SSF52402">
    <property type="entry name" value="Adenine nucleotide alpha hydrolases-like"/>
    <property type="match status" value="2"/>
</dbReference>
<dbReference type="Gene3D" id="3.40.50.620">
    <property type="entry name" value="HUPs"/>
    <property type="match status" value="2"/>
</dbReference>
<dbReference type="PANTHER" id="PTHR46268:SF6">
    <property type="entry name" value="UNIVERSAL STRESS PROTEIN UP12"/>
    <property type="match status" value="1"/>
</dbReference>
<dbReference type="PRINTS" id="PR01438">
    <property type="entry name" value="UNVRSLSTRESS"/>
</dbReference>
<dbReference type="InterPro" id="IPR014729">
    <property type="entry name" value="Rossmann-like_a/b/a_fold"/>
</dbReference>
<protein>
    <submittedName>
        <fullName evidence="3">Universal stress protein</fullName>
    </submittedName>
</protein>
<comment type="similarity">
    <text evidence="1">Belongs to the universal stress protein A family.</text>
</comment>
<proteinExistence type="inferred from homology"/>
<accession>A0ABY3YP49</accession>
<gene>
    <name evidence="3" type="ORF">MQE36_02770</name>
</gene>
<feature type="domain" description="UspA" evidence="2">
    <location>
        <begin position="1"/>
        <end position="139"/>
    </location>
</feature>
<dbReference type="RefSeq" id="WP_242937676.1">
    <property type="nucleotide sequence ID" value="NZ_CP094326.1"/>
</dbReference>
<dbReference type="Proteomes" id="UP000829476">
    <property type="component" value="Chromosome"/>
</dbReference>